<proteinExistence type="predicted"/>
<gene>
    <name evidence="2" type="ORF">SAMN05421867_1272</name>
</gene>
<sequence>MIVVTRLNGGQFGVNPDLVQRIDSAPDTILTLIDGTKYIVEESMGEVIDRINEHRSQLLARAQELAADPHADLLGRDLDDRSPYGTHGGHAGPHGGSHRSGSHAGSHGSGPAAHAGGAGPVPSTSSEPGDEGHLAPAVPLRPRSR</sequence>
<protein>
    <submittedName>
        <fullName evidence="2">Uncharacterized protein YlzI, FlbEa/FlbD family</fullName>
    </submittedName>
</protein>
<dbReference type="EMBL" id="FOKA01000027">
    <property type="protein sequence ID" value="SFB42471.1"/>
    <property type="molecule type" value="Genomic_DNA"/>
</dbReference>
<evidence type="ECO:0000313" key="3">
    <source>
        <dbReference type="Proteomes" id="UP000199012"/>
    </source>
</evidence>
<feature type="compositionally biased region" description="Basic and acidic residues" evidence="1">
    <location>
        <begin position="71"/>
        <end position="82"/>
    </location>
</feature>
<dbReference type="InterPro" id="IPR009384">
    <property type="entry name" value="SwrD-like"/>
</dbReference>
<dbReference type="OrthoDB" id="9799862at2"/>
<organism evidence="2 3">
    <name type="scientific">Cellulomonas marina</name>
    <dbReference type="NCBI Taxonomy" id="988821"/>
    <lineage>
        <taxon>Bacteria</taxon>
        <taxon>Bacillati</taxon>
        <taxon>Actinomycetota</taxon>
        <taxon>Actinomycetes</taxon>
        <taxon>Micrococcales</taxon>
        <taxon>Cellulomonadaceae</taxon>
        <taxon>Cellulomonas</taxon>
    </lineage>
</organism>
<dbReference type="Pfam" id="PF06289">
    <property type="entry name" value="FlbD"/>
    <property type="match status" value="1"/>
</dbReference>
<evidence type="ECO:0000256" key="1">
    <source>
        <dbReference type="SAM" id="MobiDB-lite"/>
    </source>
</evidence>
<feature type="compositionally biased region" description="Gly residues" evidence="1">
    <location>
        <begin position="86"/>
        <end position="95"/>
    </location>
</feature>
<dbReference type="AlphaFoldDB" id="A0A1I1AWP2"/>
<dbReference type="PANTHER" id="PTHR39185">
    <property type="entry name" value="SWARMING MOTILITY PROTEIN SWRD"/>
    <property type="match status" value="1"/>
</dbReference>
<dbReference type="Proteomes" id="UP000199012">
    <property type="component" value="Unassembled WGS sequence"/>
</dbReference>
<feature type="compositionally biased region" description="Low complexity" evidence="1">
    <location>
        <begin position="102"/>
        <end position="123"/>
    </location>
</feature>
<name>A0A1I1AWP2_9CELL</name>
<dbReference type="RefSeq" id="WP_090035301.1">
    <property type="nucleotide sequence ID" value="NZ_BONM01000040.1"/>
</dbReference>
<dbReference type="STRING" id="988821.SAMN05421867_1272"/>
<reference evidence="3" key="1">
    <citation type="submission" date="2016-10" db="EMBL/GenBank/DDBJ databases">
        <authorList>
            <person name="Varghese N."/>
            <person name="Submissions S."/>
        </authorList>
    </citation>
    <scope>NUCLEOTIDE SEQUENCE [LARGE SCALE GENOMIC DNA]</scope>
    <source>
        <strain evidence="3">CGMCC 4.6945</strain>
    </source>
</reference>
<dbReference type="PANTHER" id="PTHR39185:SF1">
    <property type="entry name" value="SWARMING MOTILITY PROTEIN SWRD"/>
    <property type="match status" value="1"/>
</dbReference>
<feature type="region of interest" description="Disordered" evidence="1">
    <location>
        <begin position="71"/>
        <end position="145"/>
    </location>
</feature>
<accession>A0A1I1AWP2</accession>
<evidence type="ECO:0000313" key="2">
    <source>
        <dbReference type="EMBL" id="SFB42471.1"/>
    </source>
</evidence>
<keyword evidence="3" id="KW-1185">Reference proteome</keyword>